<comment type="similarity">
    <text evidence="1">Belongs to the 'GDXG' lipolytic enzyme family.</text>
</comment>
<feature type="domain" description="Alpha/beta hydrolase fold-3" evidence="3">
    <location>
        <begin position="81"/>
        <end position="287"/>
    </location>
</feature>
<dbReference type="PROSITE" id="PS01173">
    <property type="entry name" value="LIPASE_GDXG_HIS"/>
    <property type="match status" value="1"/>
</dbReference>
<accession>A0A9X0R440</accession>
<protein>
    <submittedName>
        <fullName evidence="4">Alpha/beta hydrolase</fullName>
    </submittedName>
</protein>
<dbReference type="FunFam" id="3.40.50.1820:FF:000089">
    <property type="entry name" value="Alpha/beta hydrolase"/>
    <property type="match status" value="1"/>
</dbReference>
<dbReference type="AlphaFoldDB" id="A0A9X0R440"/>
<dbReference type="EMBL" id="JACOMF010000041">
    <property type="protein sequence ID" value="MBC4018078.1"/>
    <property type="molecule type" value="Genomic_DNA"/>
</dbReference>
<reference evidence="4" key="1">
    <citation type="submission" date="2020-08" db="EMBL/GenBank/DDBJ databases">
        <authorList>
            <person name="Hu Y."/>
            <person name="Nguyen S.V."/>
            <person name="Li F."/>
            <person name="Fanning S."/>
        </authorList>
    </citation>
    <scope>NUCLEOTIDE SEQUENCE</scope>
    <source>
        <strain evidence="4">SYSU D8009</strain>
    </source>
</reference>
<comment type="caution">
    <text evidence="4">The sequence shown here is derived from an EMBL/GenBank/DDBJ whole genome shotgun (WGS) entry which is preliminary data.</text>
</comment>
<dbReference type="RefSeq" id="WP_186772833.1">
    <property type="nucleotide sequence ID" value="NZ_JACOMF010000041.1"/>
</dbReference>
<evidence type="ECO:0000313" key="5">
    <source>
        <dbReference type="Proteomes" id="UP000600101"/>
    </source>
</evidence>
<keyword evidence="5" id="KW-1185">Reference proteome</keyword>
<dbReference type="InterPro" id="IPR029058">
    <property type="entry name" value="AB_hydrolase_fold"/>
</dbReference>
<dbReference type="InterPro" id="IPR013094">
    <property type="entry name" value="AB_hydrolase_3"/>
</dbReference>
<dbReference type="InterPro" id="IPR002168">
    <property type="entry name" value="Lipase_GDXG_HIS_AS"/>
</dbReference>
<keyword evidence="2 4" id="KW-0378">Hydrolase</keyword>
<evidence type="ECO:0000256" key="1">
    <source>
        <dbReference type="ARBA" id="ARBA00010515"/>
    </source>
</evidence>
<organism evidence="4 5">
    <name type="scientific">Siccirubricoccus deserti</name>
    <dbReference type="NCBI Taxonomy" id="2013562"/>
    <lineage>
        <taxon>Bacteria</taxon>
        <taxon>Pseudomonadati</taxon>
        <taxon>Pseudomonadota</taxon>
        <taxon>Alphaproteobacteria</taxon>
        <taxon>Acetobacterales</taxon>
        <taxon>Roseomonadaceae</taxon>
        <taxon>Siccirubricoccus</taxon>
    </lineage>
</organism>
<dbReference type="GO" id="GO:0016787">
    <property type="term" value="F:hydrolase activity"/>
    <property type="evidence" value="ECO:0007669"/>
    <property type="project" value="UniProtKB-KW"/>
</dbReference>
<dbReference type="Proteomes" id="UP000600101">
    <property type="component" value="Unassembled WGS sequence"/>
</dbReference>
<sequence length="313" mass="33074">MELDRDAAAVLEMIRTAGRPPWHTLSPDEARASYMAGRQATAPEPMPVAVVKDLVAPGPHGPIPLRLYRPAAAPAAGAAALVFFHGGGWVLGNLESHDGMCRHLAERSGCVVVAVDYRLAPERKFPAPLDDAGAATAWVAAQAGALGLDPARIAVGGDSAGGNLAAALCLMARDAGGPAIAWQMLLYPATDFAMDTPSHRRFEDGHLLTRESMLWFRDHYLNNTAEAADWRASPLRAASVAGLPPALVLTASHDPLRDEGEAYGRRLAEAGVPVTLWRVPGQIHGFLPMGKAIAASARVLDRLAAMMRGALGW</sequence>
<dbReference type="PANTHER" id="PTHR48081:SF8">
    <property type="entry name" value="ALPHA_BETA HYDROLASE FOLD-3 DOMAIN-CONTAINING PROTEIN-RELATED"/>
    <property type="match status" value="1"/>
</dbReference>
<gene>
    <name evidence="4" type="ORF">H7965_22530</name>
</gene>
<evidence type="ECO:0000259" key="3">
    <source>
        <dbReference type="Pfam" id="PF07859"/>
    </source>
</evidence>
<name>A0A9X0R440_9PROT</name>
<dbReference type="InterPro" id="IPR050300">
    <property type="entry name" value="GDXG_lipolytic_enzyme"/>
</dbReference>
<dbReference type="PANTHER" id="PTHR48081">
    <property type="entry name" value="AB HYDROLASE SUPERFAMILY PROTEIN C4A8.06C"/>
    <property type="match status" value="1"/>
</dbReference>
<dbReference type="Pfam" id="PF07859">
    <property type="entry name" value="Abhydrolase_3"/>
    <property type="match status" value="1"/>
</dbReference>
<evidence type="ECO:0000313" key="4">
    <source>
        <dbReference type="EMBL" id="MBC4018078.1"/>
    </source>
</evidence>
<dbReference type="Gene3D" id="3.40.50.1820">
    <property type="entry name" value="alpha/beta hydrolase"/>
    <property type="match status" value="1"/>
</dbReference>
<dbReference type="SUPFAM" id="SSF53474">
    <property type="entry name" value="alpha/beta-Hydrolases"/>
    <property type="match status" value="1"/>
</dbReference>
<evidence type="ECO:0000256" key="2">
    <source>
        <dbReference type="ARBA" id="ARBA00022801"/>
    </source>
</evidence>
<proteinExistence type="inferred from homology"/>